<feature type="transmembrane region" description="Helical" evidence="2">
    <location>
        <begin position="105"/>
        <end position="127"/>
    </location>
</feature>
<gene>
    <name evidence="3" type="ORF">Dda_0194</name>
</gene>
<name>A0AAD6NMH1_DREDA</name>
<feature type="compositionally biased region" description="Polar residues" evidence="1">
    <location>
        <begin position="341"/>
        <end position="350"/>
    </location>
</feature>
<organism evidence="3 4">
    <name type="scientific">Drechslerella dactyloides</name>
    <name type="common">Nematode-trapping fungus</name>
    <name type="synonym">Arthrobotrys dactyloides</name>
    <dbReference type="NCBI Taxonomy" id="74499"/>
    <lineage>
        <taxon>Eukaryota</taxon>
        <taxon>Fungi</taxon>
        <taxon>Dikarya</taxon>
        <taxon>Ascomycota</taxon>
        <taxon>Pezizomycotina</taxon>
        <taxon>Orbiliomycetes</taxon>
        <taxon>Orbiliales</taxon>
        <taxon>Orbiliaceae</taxon>
        <taxon>Drechslerella</taxon>
    </lineage>
</organism>
<accession>A0AAD6NMH1</accession>
<keyword evidence="2" id="KW-0812">Transmembrane</keyword>
<evidence type="ECO:0000256" key="2">
    <source>
        <dbReference type="SAM" id="Phobius"/>
    </source>
</evidence>
<keyword evidence="4" id="KW-1185">Reference proteome</keyword>
<evidence type="ECO:0000256" key="1">
    <source>
        <dbReference type="SAM" id="MobiDB-lite"/>
    </source>
</evidence>
<keyword evidence="2" id="KW-1133">Transmembrane helix</keyword>
<comment type="caution">
    <text evidence="3">The sequence shown here is derived from an EMBL/GenBank/DDBJ whole genome shotgun (WGS) entry which is preliminary data.</text>
</comment>
<feature type="transmembrane region" description="Helical" evidence="2">
    <location>
        <begin position="147"/>
        <end position="170"/>
    </location>
</feature>
<keyword evidence="2" id="KW-0472">Membrane</keyword>
<dbReference type="AlphaFoldDB" id="A0AAD6NMH1"/>
<feature type="compositionally biased region" description="Low complexity" evidence="1">
    <location>
        <begin position="469"/>
        <end position="488"/>
    </location>
</feature>
<proteinExistence type="predicted"/>
<evidence type="ECO:0000313" key="3">
    <source>
        <dbReference type="EMBL" id="KAJ6264054.1"/>
    </source>
</evidence>
<feature type="region of interest" description="Disordered" evidence="1">
    <location>
        <begin position="389"/>
        <end position="502"/>
    </location>
</feature>
<evidence type="ECO:0000313" key="4">
    <source>
        <dbReference type="Proteomes" id="UP001221413"/>
    </source>
</evidence>
<feature type="region of interest" description="Disordered" evidence="1">
    <location>
        <begin position="340"/>
        <end position="376"/>
    </location>
</feature>
<feature type="compositionally biased region" description="Polar residues" evidence="1">
    <location>
        <begin position="452"/>
        <end position="468"/>
    </location>
</feature>
<dbReference type="Proteomes" id="UP001221413">
    <property type="component" value="Unassembled WGS sequence"/>
</dbReference>
<feature type="transmembrane region" description="Helical" evidence="2">
    <location>
        <begin position="231"/>
        <end position="254"/>
    </location>
</feature>
<protein>
    <submittedName>
        <fullName evidence="3">Uncharacterized protein</fullName>
    </submittedName>
</protein>
<sequence>MIGRAQETPGIVEAELLSCTSETTAELFKEGGIARVFGEPRILEVMVEPGTDPKAKVIGTFEEIGSQIWRKTKGPDQDEGDGGPGLPYHRPNLSLNVGITRCPPAATYSAAVFGFLVEIGMLAFAGVTAYTKETDRFNTNGRRAEDYAFPLVVSGTILVSIGMFFCAHIIDRSTDETHYELINESEPCRIYWVQPGRQRIGDQVFGSCIGYSENPYYVRSTRANRNKAGEWGLLLLAVTTSIAGFGLEFIGLGAMHASVTLYQLVMTIVMAFVRSSLRAGRLAGLRNVLWPNSSNGRGPRNHPFLRNPKLLDGHELDLMTLHLFKIDTLNVRVFHDDKSEQIQAGDQSPDTAEPVEPSDGTGSAPPEAESQSTGASRLAEVEAQYIDDTMDGTELEVLKPRNPSPDATKPAEAEPQLPAATEPERAEPQIPAATEPEGAEPQIPAASESEEIGTQSANAGEQSETGPRSTGTGEQAESGSGSTGTGEPAEAEVQPSRGPVGVRARLADITGRGEGPSWEELETRVFAKRLSAVIGGTMGVLSRIPGSPLSTDDRFEWSIILDIVPLLARSNRSVLWDDQQIDPAANVIEHERLDLCVEKRANMLWIADPLKLEAVIGLWALSILLLDIRDQKHQNAIINYRIVSTPQDDSDSAEYDGYLEIFEMLQPRWTKLQRNGLISRDGDQLVDTHIFGRLDAPPKNTSGVDSSLDPVDSMKEFSIKTCNTTIKMCAHDIFMFFLYDTLRRIQNNLRETNTRLQAGDDEAARVLGLEESTILQMAECFVNNSLGTRADACMCIIPVLQKLGEMPARNS</sequence>
<reference evidence="3" key="1">
    <citation type="submission" date="2023-01" db="EMBL/GenBank/DDBJ databases">
        <title>The chitinases involved in constricting ring structure development in the nematode-trapping fungus Drechslerella dactyloides.</title>
        <authorList>
            <person name="Wang R."/>
            <person name="Zhang L."/>
            <person name="Tang P."/>
            <person name="Li S."/>
            <person name="Liang L."/>
        </authorList>
    </citation>
    <scope>NUCLEOTIDE SEQUENCE</scope>
    <source>
        <strain evidence="3">YMF1.00031</strain>
    </source>
</reference>
<dbReference type="EMBL" id="JAQGDS010000001">
    <property type="protein sequence ID" value="KAJ6264054.1"/>
    <property type="molecule type" value="Genomic_DNA"/>
</dbReference>